<sequence>MIETLQQQQQTQQLLLGKSTPSLISYLVTLPQSLPRPTTLPSAAAAPAASHAQSPHLYSAAATASSSCTSGAPITSNFGSLLDVISGSGASAEKIDADFNDAMNAIANSTGNAASKNNIFSAKKYYDPLYTHRICR</sequence>
<dbReference type="OrthoDB" id="5830876at2759"/>
<evidence type="ECO:0000313" key="1">
    <source>
        <dbReference type="EMBL" id="CAD7001097.1"/>
    </source>
</evidence>
<accession>A0A811UTN5</accession>
<dbReference type="Proteomes" id="UP000606786">
    <property type="component" value="Unassembled WGS sequence"/>
</dbReference>
<name>A0A811UTN5_CERCA</name>
<proteinExistence type="predicted"/>
<protein>
    <submittedName>
        <fullName evidence="1">(Mediterranean fruit fly) hypothetical protein</fullName>
    </submittedName>
</protein>
<comment type="caution">
    <text evidence="1">The sequence shown here is derived from an EMBL/GenBank/DDBJ whole genome shotgun (WGS) entry which is preliminary data.</text>
</comment>
<keyword evidence="2" id="KW-1185">Reference proteome</keyword>
<dbReference type="AlphaFoldDB" id="A0A811UTN5"/>
<reference evidence="1" key="1">
    <citation type="submission" date="2020-11" db="EMBL/GenBank/DDBJ databases">
        <authorList>
            <person name="Whitehead M."/>
        </authorList>
    </citation>
    <scope>NUCLEOTIDE SEQUENCE</scope>
    <source>
        <strain evidence="1">EGII</strain>
    </source>
</reference>
<dbReference type="EMBL" id="CAJHJT010000023">
    <property type="protein sequence ID" value="CAD7001097.1"/>
    <property type="molecule type" value="Genomic_DNA"/>
</dbReference>
<organism evidence="1 2">
    <name type="scientific">Ceratitis capitata</name>
    <name type="common">Mediterranean fruit fly</name>
    <name type="synonym">Tephritis capitata</name>
    <dbReference type="NCBI Taxonomy" id="7213"/>
    <lineage>
        <taxon>Eukaryota</taxon>
        <taxon>Metazoa</taxon>
        <taxon>Ecdysozoa</taxon>
        <taxon>Arthropoda</taxon>
        <taxon>Hexapoda</taxon>
        <taxon>Insecta</taxon>
        <taxon>Pterygota</taxon>
        <taxon>Neoptera</taxon>
        <taxon>Endopterygota</taxon>
        <taxon>Diptera</taxon>
        <taxon>Brachycera</taxon>
        <taxon>Muscomorpha</taxon>
        <taxon>Tephritoidea</taxon>
        <taxon>Tephritidae</taxon>
        <taxon>Ceratitis</taxon>
        <taxon>Ceratitis</taxon>
    </lineage>
</organism>
<evidence type="ECO:0000313" key="2">
    <source>
        <dbReference type="Proteomes" id="UP000606786"/>
    </source>
</evidence>
<gene>
    <name evidence="1" type="ORF">CCAP1982_LOCUS9569</name>
</gene>